<protein>
    <submittedName>
        <fullName evidence="1">Uncharacterized protein</fullName>
    </submittedName>
</protein>
<accession>A0A0C9XDW2</accession>
<dbReference type="EMBL" id="KN838584">
    <property type="protein sequence ID" value="KIK03036.1"/>
    <property type="molecule type" value="Genomic_DNA"/>
</dbReference>
<proteinExistence type="predicted"/>
<reference evidence="1 2" key="1">
    <citation type="submission" date="2014-04" db="EMBL/GenBank/DDBJ databases">
        <authorList>
            <consortium name="DOE Joint Genome Institute"/>
            <person name="Kuo A."/>
            <person name="Kohler A."/>
            <person name="Nagy L.G."/>
            <person name="Floudas D."/>
            <person name="Copeland A."/>
            <person name="Barry K.W."/>
            <person name="Cichocki N."/>
            <person name="Veneault-Fourrey C."/>
            <person name="LaButti K."/>
            <person name="Lindquist E.A."/>
            <person name="Lipzen A."/>
            <person name="Lundell T."/>
            <person name="Morin E."/>
            <person name="Murat C."/>
            <person name="Sun H."/>
            <person name="Tunlid A."/>
            <person name="Henrissat B."/>
            <person name="Grigoriev I.V."/>
            <person name="Hibbett D.S."/>
            <person name="Martin F."/>
            <person name="Nordberg H.P."/>
            <person name="Cantor M.N."/>
            <person name="Hua S.X."/>
        </authorList>
    </citation>
    <scope>NUCLEOTIDE SEQUENCE [LARGE SCALE GENOMIC DNA]</scope>
    <source>
        <strain evidence="1 2">LaAM-08-1</strain>
    </source>
</reference>
<gene>
    <name evidence="1" type="ORF">K443DRAFT_33037</name>
</gene>
<dbReference type="HOGENOM" id="CLU_203398_0_0_1"/>
<feature type="non-terminal residue" evidence="1">
    <location>
        <position position="1"/>
    </location>
</feature>
<dbReference type="AlphaFoldDB" id="A0A0C9XDW2"/>
<evidence type="ECO:0000313" key="1">
    <source>
        <dbReference type="EMBL" id="KIK03036.1"/>
    </source>
</evidence>
<organism evidence="1 2">
    <name type="scientific">Laccaria amethystina LaAM-08-1</name>
    <dbReference type="NCBI Taxonomy" id="1095629"/>
    <lineage>
        <taxon>Eukaryota</taxon>
        <taxon>Fungi</taxon>
        <taxon>Dikarya</taxon>
        <taxon>Basidiomycota</taxon>
        <taxon>Agaricomycotina</taxon>
        <taxon>Agaricomycetes</taxon>
        <taxon>Agaricomycetidae</taxon>
        <taxon>Agaricales</taxon>
        <taxon>Agaricineae</taxon>
        <taxon>Hydnangiaceae</taxon>
        <taxon>Laccaria</taxon>
    </lineage>
</organism>
<name>A0A0C9XDW2_9AGAR</name>
<reference evidence="2" key="2">
    <citation type="submission" date="2015-01" db="EMBL/GenBank/DDBJ databases">
        <title>Evolutionary Origins and Diversification of the Mycorrhizal Mutualists.</title>
        <authorList>
            <consortium name="DOE Joint Genome Institute"/>
            <consortium name="Mycorrhizal Genomics Consortium"/>
            <person name="Kohler A."/>
            <person name="Kuo A."/>
            <person name="Nagy L.G."/>
            <person name="Floudas D."/>
            <person name="Copeland A."/>
            <person name="Barry K.W."/>
            <person name="Cichocki N."/>
            <person name="Veneault-Fourrey C."/>
            <person name="LaButti K."/>
            <person name="Lindquist E.A."/>
            <person name="Lipzen A."/>
            <person name="Lundell T."/>
            <person name="Morin E."/>
            <person name="Murat C."/>
            <person name="Riley R."/>
            <person name="Ohm R."/>
            <person name="Sun H."/>
            <person name="Tunlid A."/>
            <person name="Henrissat B."/>
            <person name="Grigoriev I.V."/>
            <person name="Hibbett D.S."/>
            <person name="Martin F."/>
        </authorList>
    </citation>
    <scope>NUCLEOTIDE SEQUENCE [LARGE SCALE GENOMIC DNA]</scope>
    <source>
        <strain evidence="2">LaAM-08-1</strain>
    </source>
</reference>
<dbReference type="Proteomes" id="UP000054477">
    <property type="component" value="Unassembled WGS sequence"/>
</dbReference>
<keyword evidence="2" id="KW-1185">Reference proteome</keyword>
<sequence length="51" mass="5861">ITKLHFHYHRLAYINPSQCIRTSPSSLPYTVVPITLHCVTVSVFMSESFTH</sequence>
<evidence type="ECO:0000313" key="2">
    <source>
        <dbReference type="Proteomes" id="UP000054477"/>
    </source>
</evidence>
<feature type="non-terminal residue" evidence="1">
    <location>
        <position position="51"/>
    </location>
</feature>
<dbReference type="OrthoDB" id="10307956at2759"/>